<dbReference type="InterPro" id="IPR010982">
    <property type="entry name" value="Lambda_DNA-bd_dom_sf"/>
</dbReference>
<dbReference type="Proteomes" id="UP000244089">
    <property type="component" value="Unassembled WGS sequence"/>
</dbReference>
<dbReference type="InterPro" id="IPR000843">
    <property type="entry name" value="HTH_LacI"/>
</dbReference>
<organism evidence="5 6">
    <name type="scientific">Halanaerobium saccharolyticum</name>
    <dbReference type="NCBI Taxonomy" id="43595"/>
    <lineage>
        <taxon>Bacteria</taxon>
        <taxon>Bacillati</taxon>
        <taxon>Bacillota</taxon>
        <taxon>Clostridia</taxon>
        <taxon>Halanaerobiales</taxon>
        <taxon>Halanaerobiaceae</taxon>
        <taxon>Halanaerobium</taxon>
    </lineage>
</organism>
<dbReference type="PROSITE" id="PS50932">
    <property type="entry name" value="HTH_LACI_2"/>
    <property type="match status" value="1"/>
</dbReference>
<dbReference type="CDD" id="cd06267">
    <property type="entry name" value="PBP1_LacI_sugar_binding-like"/>
    <property type="match status" value="1"/>
</dbReference>
<dbReference type="PANTHER" id="PTHR30146:SF109">
    <property type="entry name" value="HTH-TYPE TRANSCRIPTIONAL REGULATOR GALS"/>
    <property type="match status" value="1"/>
</dbReference>
<evidence type="ECO:0000256" key="3">
    <source>
        <dbReference type="ARBA" id="ARBA00023163"/>
    </source>
</evidence>
<dbReference type="InterPro" id="IPR001761">
    <property type="entry name" value="Peripla_BP/Lac1_sug-bd_dom"/>
</dbReference>
<evidence type="ECO:0000313" key="5">
    <source>
        <dbReference type="EMBL" id="PTV95044.1"/>
    </source>
</evidence>
<evidence type="ECO:0000313" key="6">
    <source>
        <dbReference type="Proteomes" id="UP000244089"/>
    </source>
</evidence>
<name>A0A2T5RH56_9FIRM</name>
<dbReference type="SUPFAM" id="SSF53822">
    <property type="entry name" value="Periplasmic binding protein-like I"/>
    <property type="match status" value="1"/>
</dbReference>
<protein>
    <submittedName>
        <fullName evidence="5">LacI family transcriptional regulator</fullName>
    </submittedName>
</protein>
<dbReference type="Gene3D" id="3.40.50.2300">
    <property type="match status" value="2"/>
</dbReference>
<comment type="caution">
    <text evidence="5">The sequence shown here is derived from an EMBL/GenBank/DDBJ whole genome shotgun (WGS) entry which is preliminary data.</text>
</comment>
<dbReference type="GO" id="GO:0000976">
    <property type="term" value="F:transcription cis-regulatory region binding"/>
    <property type="evidence" value="ECO:0007669"/>
    <property type="project" value="TreeGrafter"/>
</dbReference>
<evidence type="ECO:0000256" key="1">
    <source>
        <dbReference type="ARBA" id="ARBA00023015"/>
    </source>
</evidence>
<evidence type="ECO:0000256" key="2">
    <source>
        <dbReference type="ARBA" id="ARBA00023125"/>
    </source>
</evidence>
<dbReference type="CDD" id="cd01392">
    <property type="entry name" value="HTH_LacI"/>
    <property type="match status" value="1"/>
</dbReference>
<dbReference type="Gene3D" id="1.10.260.40">
    <property type="entry name" value="lambda repressor-like DNA-binding domains"/>
    <property type="match status" value="1"/>
</dbReference>
<gene>
    <name evidence="5" type="ORF">C8C76_13034</name>
</gene>
<keyword evidence="1" id="KW-0805">Transcription regulation</keyword>
<sequence length="334" mass="37849">MAVTIKDIAKEAGVSKSTVSRALNNKPRIDEKTKKRILETAKKMNYRHNKLATSLRSNKSMVVGVIFPGFTTSHFYAEIFNGIEDYCVNEEYGVLIGSSDSDTEKEEKIIQLLEERKVDGMIIAPTIGVNIDYYKHLQKDNIPFVFIDKYLPEIKTDIIKVNNTDGAYKATNYLIEKGHKKIVFMSGPEYPCMSIKERYQGYKKAILNNGLEFSKLIKAEKYVFNQRKSGYEAMKKFLKKDINFSAILAVNDSIAIGAMRALREANIKIPDEVALIGFNDDDILKYLQKPLTTVKVPKYQMGFKAAELLISKIKGNDINETIVLDTDLVVRNTS</sequence>
<dbReference type="InterPro" id="IPR028082">
    <property type="entry name" value="Peripla_BP_I"/>
</dbReference>
<dbReference type="AlphaFoldDB" id="A0A2T5RH56"/>
<dbReference type="OrthoDB" id="43195at2"/>
<evidence type="ECO:0000259" key="4">
    <source>
        <dbReference type="PROSITE" id="PS50932"/>
    </source>
</evidence>
<reference evidence="5 6" key="1">
    <citation type="submission" date="2018-04" db="EMBL/GenBank/DDBJ databases">
        <title>Subsurface microbial communities from deep shales in Ohio and West Virginia, USA.</title>
        <authorList>
            <person name="Wrighton K."/>
        </authorList>
    </citation>
    <scope>NUCLEOTIDE SEQUENCE [LARGE SCALE GENOMIC DNA]</scope>
    <source>
        <strain evidence="5 6">WC1</strain>
    </source>
</reference>
<dbReference type="RefSeq" id="WP_108141673.1">
    <property type="nucleotide sequence ID" value="NZ_QAXS01000030.1"/>
</dbReference>
<dbReference type="GO" id="GO:0003700">
    <property type="term" value="F:DNA-binding transcription factor activity"/>
    <property type="evidence" value="ECO:0007669"/>
    <property type="project" value="TreeGrafter"/>
</dbReference>
<keyword evidence="3" id="KW-0804">Transcription</keyword>
<dbReference type="EMBL" id="QAXS01000030">
    <property type="protein sequence ID" value="PTV95044.1"/>
    <property type="molecule type" value="Genomic_DNA"/>
</dbReference>
<dbReference type="Pfam" id="PF00532">
    <property type="entry name" value="Peripla_BP_1"/>
    <property type="match status" value="1"/>
</dbReference>
<proteinExistence type="predicted"/>
<dbReference type="SUPFAM" id="SSF47413">
    <property type="entry name" value="lambda repressor-like DNA-binding domains"/>
    <property type="match status" value="1"/>
</dbReference>
<feature type="domain" description="HTH lacI-type" evidence="4">
    <location>
        <begin position="3"/>
        <end position="57"/>
    </location>
</feature>
<dbReference type="PROSITE" id="PS00356">
    <property type="entry name" value="HTH_LACI_1"/>
    <property type="match status" value="1"/>
</dbReference>
<dbReference type="PRINTS" id="PR00036">
    <property type="entry name" value="HTHLACI"/>
</dbReference>
<dbReference type="Pfam" id="PF00356">
    <property type="entry name" value="LacI"/>
    <property type="match status" value="1"/>
</dbReference>
<dbReference type="SMART" id="SM00354">
    <property type="entry name" value="HTH_LACI"/>
    <property type="match status" value="1"/>
</dbReference>
<accession>A0A2T5RH56</accession>
<keyword evidence="2" id="KW-0238">DNA-binding</keyword>
<dbReference type="PANTHER" id="PTHR30146">
    <property type="entry name" value="LACI-RELATED TRANSCRIPTIONAL REPRESSOR"/>
    <property type="match status" value="1"/>
</dbReference>